<proteinExistence type="predicted"/>
<protein>
    <submittedName>
        <fullName evidence="1">Uncharacterized protein</fullName>
    </submittedName>
</protein>
<sequence length="157" mass="17318">MKITELVVGAPCTIDQGLSAYFYSFHRFVGELNSVDMRIVQSQTDSDSNVIVQRKYSLSKTFFPIWAQALASSGLDAVETCSANVKNRSIISGFECPAFGNRLFVDVVTRFATAPNISNVKTTQMINSAICLLASDTLLWEEMIALFFANISQTPKN</sequence>
<evidence type="ECO:0000313" key="1">
    <source>
        <dbReference type="EMBL" id="CRZ03636.1"/>
    </source>
</evidence>
<dbReference type="EMBL" id="HACM01003194">
    <property type="protein sequence ID" value="CRZ03636.1"/>
    <property type="molecule type" value="Transcribed_RNA"/>
</dbReference>
<accession>A0A0H5QQA1</accession>
<organism evidence="1">
    <name type="scientific">Spongospora subterranea</name>
    <dbReference type="NCBI Taxonomy" id="70186"/>
    <lineage>
        <taxon>Eukaryota</taxon>
        <taxon>Sar</taxon>
        <taxon>Rhizaria</taxon>
        <taxon>Endomyxa</taxon>
        <taxon>Phytomyxea</taxon>
        <taxon>Plasmodiophorida</taxon>
        <taxon>Plasmodiophoridae</taxon>
        <taxon>Spongospora</taxon>
    </lineage>
</organism>
<dbReference type="AlphaFoldDB" id="A0A0H5QQA1"/>
<name>A0A0H5QQA1_9EUKA</name>
<reference evidence="1" key="1">
    <citation type="submission" date="2015-04" db="EMBL/GenBank/DDBJ databases">
        <title>The genome sequence of the plant pathogenic Rhizarian Plasmodiophora brassicae reveals insights in its biotrophic life cycle and the origin of chitin synthesis.</title>
        <authorList>
            <person name="Schwelm A."/>
            <person name="Fogelqvist J."/>
            <person name="Knaust A."/>
            <person name="Julke S."/>
            <person name="Lilja T."/>
            <person name="Dhandapani V."/>
            <person name="Bonilla-Rosso G."/>
            <person name="Karlsson M."/>
            <person name="Shevchenko A."/>
            <person name="Choi S.R."/>
            <person name="Kim H.G."/>
            <person name="Park J.Y."/>
            <person name="Lim Y.P."/>
            <person name="Ludwig-Muller J."/>
            <person name="Dixelius C."/>
        </authorList>
    </citation>
    <scope>NUCLEOTIDE SEQUENCE</scope>
    <source>
        <tissue evidence="1">Potato root galls</tissue>
    </source>
</reference>